<dbReference type="EMBL" id="UINC01183414">
    <property type="protein sequence ID" value="SVD94173.1"/>
    <property type="molecule type" value="Genomic_DNA"/>
</dbReference>
<reference evidence="1" key="1">
    <citation type="submission" date="2018-05" db="EMBL/GenBank/DDBJ databases">
        <authorList>
            <person name="Lanie J.A."/>
            <person name="Ng W.-L."/>
            <person name="Kazmierczak K.M."/>
            <person name="Andrzejewski T.M."/>
            <person name="Davidsen T.M."/>
            <person name="Wayne K.J."/>
            <person name="Tettelin H."/>
            <person name="Glass J.I."/>
            <person name="Rusch D."/>
            <person name="Podicherti R."/>
            <person name="Tsui H.-C.T."/>
            <person name="Winkler M.E."/>
        </authorList>
    </citation>
    <scope>NUCLEOTIDE SEQUENCE</scope>
</reference>
<proteinExistence type="predicted"/>
<accession>A0A382ZFI0</accession>
<dbReference type="AlphaFoldDB" id="A0A382ZFI0"/>
<gene>
    <name evidence="1" type="ORF">METZ01_LOCUS447027</name>
</gene>
<protein>
    <submittedName>
        <fullName evidence="1">Uncharacterized protein</fullName>
    </submittedName>
</protein>
<sequence length="35" mass="4023">FFIFTTKQTVLLKESLKRDIYGKVLIIKGIFGCAM</sequence>
<organism evidence="1">
    <name type="scientific">marine metagenome</name>
    <dbReference type="NCBI Taxonomy" id="408172"/>
    <lineage>
        <taxon>unclassified sequences</taxon>
        <taxon>metagenomes</taxon>
        <taxon>ecological metagenomes</taxon>
    </lineage>
</organism>
<name>A0A382ZFI0_9ZZZZ</name>
<evidence type="ECO:0000313" key="1">
    <source>
        <dbReference type="EMBL" id="SVD94173.1"/>
    </source>
</evidence>
<feature type="non-terminal residue" evidence="1">
    <location>
        <position position="1"/>
    </location>
</feature>